<evidence type="ECO:0000313" key="2">
    <source>
        <dbReference type="Proteomes" id="UP000032142"/>
    </source>
</evidence>
<proteinExistence type="predicted"/>
<keyword evidence="2" id="KW-1185">Reference proteome</keyword>
<sequence>MRWYRYVRNLSMYYIEKDH</sequence>
<dbReference type="EMBL" id="KN405753">
    <property type="protein sequence ID" value="KHG16245.1"/>
    <property type="molecule type" value="Genomic_DNA"/>
</dbReference>
<gene>
    <name evidence="1" type="ORF">F383_22296</name>
</gene>
<protein>
    <submittedName>
        <fullName evidence="1">Uncharacterized protein</fullName>
    </submittedName>
</protein>
<reference evidence="2" key="1">
    <citation type="submission" date="2014-09" db="EMBL/GenBank/DDBJ databases">
        <authorList>
            <person name="Mudge J."/>
            <person name="Ramaraj T."/>
            <person name="Lindquist I.E."/>
            <person name="Bharti A.K."/>
            <person name="Sundararajan A."/>
            <person name="Cameron C.T."/>
            <person name="Woodward J.E."/>
            <person name="May G.D."/>
            <person name="Brubaker C."/>
            <person name="Broadhvest J."/>
            <person name="Wilkins T.A."/>
        </authorList>
    </citation>
    <scope>NUCLEOTIDE SEQUENCE</scope>
    <source>
        <strain evidence="2">cv. AKA8401</strain>
    </source>
</reference>
<evidence type="ECO:0000313" key="1">
    <source>
        <dbReference type="EMBL" id="KHG16245.1"/>
    </source>
</evidence>
<dbReference type="Proteomes" id="UP000032142">
    <property type="component" value="Unassembled WGS sequence"/>
</dbReference>
<dbReference type="AlphaFoldDB" id="A0A0B0NTT3"/>
<organism evidence="1 2">
    <name type="scientific">Gossypium arboreum</name>
    <name type="common">Tree cotton</name>
    <name type="synonym">Gossypium nanking</name>
    <dbReference type="NCBI Taxonomy" id="29729"/>
    <lineage>
        <taxon>Eukaryota</taxon>
        <taxon>Viridiplantae</taxon>
        <taxon>Streptophyta</taxon>
        <taxon>Embryophyta</taxon>
        <taxon>Tracheophyta</taxon>
        <taxon>Spermatophyta</taxon>
        <taxon>Magnoliopsida</taxon>
        <taxon>eudicotyledons</taxon>
        <taxon>Gunneridae</taxon>
        <taxon>Pentapetalae</taxon>
        <taxon>rosids</taxon>
        <taxon>malvids</taxon>
        <taxon>Malvales</taxon>
        <taxon>Malvaceae</taxon>
        <taxon>Malvoideae</taxon>
        <taxon>Gossypium</taxon>
    </lineage>
</organism>
<accession>A0A0B0NTT3</accession>
<name>A0A0B0NTT3_GOSAR</name>